<feature type="region of interest" description="Disordered" evidence="1">
    <location>
        <begin position="1"/>
        <end position="20"/>
    </location>
</feature>
<dbReference type="AlphaFoldDB" id="A0A9J6AN99"/>
<evidence type="ECO:0000313" key="2">
    <source>
        <dbReference type="EMBL" id="KAG5625527.1"/>
    </source>
</evidence>
<keyword evidence="3" id="KW-1185">Reference proteome</keyword>
<name>A0A9J6AN99_SOLCO</name>
<dbReference type="EMBL" id="JACXVP010000002">
    <property type="protein sequence ID" value="KAG5625527.1"/>
    <property type="molecule type" value="Genomic_DNA"/>
</dbReference>
<reference evidence="2 3" key="1">
    <citation type="submission" date="2020-09" db="EMBL/GenBank/DDBJ databases">
        <title>De no assembly of potato wild relative species, Solanum commersonii.</title>
        <authorList>
            <person name="Cho K."/>
        </authorList>
    </citation>
    <scope>NUCLEOTIDE SEQUENCE [LARGE SCALE GENOMIC DNA]</scope>
    <source>
        <strain evidence="2">LZ3.2</strain>
        <tissue evidence="2">Leaf</tissue>
    </source>
</reference>
<sequence>MKHNNFRWSAGCNPRSRTKDKSRPDFYINYAFSIPTGLGTNNGRRFGTQYMGWAKLILNAYTLAKSQQPPSSGHSSDVFGTLRLTNRLEILSAITYIEAKLPWPTSYLNGVITPTFTVAILHTGGDRVAQRKLCFRKIGFDYFREEKVEKNQTSSHGPCN</sequence>
<accession>A0A9J6AN99</accession>
<gene>
    <name evidence="2" type="ORF">H5410_010745</name>
</gene>
<evidence type="ECO:0000256" key="1">
    <source>
        <dbReference type="SAM" id="MobiDB-lite"/>
    </source>
</evidence>
<organism evidence="2 3">
    <name type="scientific">Solanum commersonii</name>
    <name type="common">Commerson's wild potato</name>
    <name type="synonym">Commerson's nightshade</name>
    <dbReference type="NCBI Taxonomy" id="4109"/>
    <lineage>
        <taxon>Eukaryota</taxon>
        <taxon>Viridiplantae</taxon>
        <taxon>Streptophyta</taxon>
        <taxon>Embryophyta</taxon>
        <taxon>Tracheophyta</taxon>
        <taxon>Spermatophyta</taxon>
        <taxon>Magnoliopsida</taxon>
        <taxon>eudicotyledons</taxon>
        <taxon>Gunneridae</taxon>
        <taxon>Pentapetalae</taxon>
        <taxon>asterids</taxon>
        <taxon>lamiids</taxon>
        <taxon>Solanales</taxon>
        <taxon>Solanaceae</taxon>
        <taxon>Solanoideae</taxon>
        <taxon>Solaneae</taxon>
        <taxon>Solanum</taxon>
    </lineage>
</organism>
<evidence type="ECO:0000313" key="3">
    <source>
        <dbReference type="Proteomes" id="UP000824120"/>
    </source>
</evidence>
<protein>
    <submittedName>
        <fullName evidence="2">Uncharacterized protein</fullName>
    </submittedName>
</protein>
<dbReference type="Proteomes" id="UP000824120">
    <property type="component" value="Chromosome 2"/>
</dbReference>
<proteinExistence type="predicted"/>
<comment type="caution">
    <text evidence="2">The sequence shown here is derived from an EMBL/GenBank/DDBJ whole genome shotgun (WGS) entry which is preliminary data.</text>
</comment>